<dbReference type="NCBIfam" id="TIGR01596">
    <property type="entry name" value="cas3_HD"/>
    <property type="match status" value="1"/>
</dbReference>
<evidence type="ECO:0000259" key="11">
    <source>
        <dbReference type="PROSITE" id="PS51643"/>
    </source>
</evidence>
<keyword evidence="5" id="KW-0547">Nucleotide-binding</keyword>
<evidence type="ECO:0000256" key="8">
    <source>
        <dbReference type="ARBA" id="ARBA00022840"/>
    </source>
</evidence>
<keyword evidence="4" id="KW-0479">Metal-binding</keyword>
<evidence type="ECO:0000259" key="10">
    <source>
        <dbReference type="PROSITE" id="PS51192"/>
    </source>
</evidence>
<evidence type="ECO:0000256" key="6">
    <source>
        <dbReference type="ARBA" id="ARBA00022801"/>
    </source>
</evidence>
<evidence type="ECO:0000256" key="2">
    <source>
        <dbReference type="ARBA" id="ARBA00009046"/>
    </source>
</evidence>
<dbReference type="Pfam" id="PF18019">
    <property type="entry name" value="Cas3_HD"/>
    <property type="match status" value="1"/>
</dbReference>
<dbReference type="InterPro" id="IPR050547">
    <property type="entry name" value="DEAD_box_RNA_helicases"/>
</dbReference>
<dbReference type="GO" id="GO:0051607">
    <property type="term" value="P:defense response to virus"/>
    <property type="evidence" value="ECO:0007669"/>
    <property type="project" value="UniProtKB-KW"/>
</dbReference>
<dbReference type="GO" id="GO:0046872">
    <property type="term" value="F:metal ion binding"/>
    <property type="evidence" value="ECO:0007669"/>
    <property type="project" value="UniProtKB-KW"/>
</dbReference>
<comment type="caution">
    <text evidence="12">The sequence shown here is derived from an EMBL/GenBank/DDBJ whole genome shotgun (WGS) entry which is preliminary data.</text>
</comment>
<dbReference type="Gene3D" id="3.40.50.300">
    <property type="entry name" value="P-loop containing nucleotide triphosphate hydrolases"/>
    <property type="match status" value="2"/>
</dbReference>
<evidence type="ECO:0000256" key="1">
    <source>
        <dbReference type="ARBA" id="ARBA00006847"/>
    </source>
</evidence>
<keyword evidence="13" id="KW-1185">Reference proteome</keyword>
<dbReference type="GO" id="GO:0016787">
    <property type="term" value="F:hydrolase activity"/>
    <property type="evidence" value="ECO:0007669"/>
    <property type="project" value="UniProtKB-KW"/>
</dbReference>
<dbReference type="RefSeq" id="WP_006591777.1">
    <property type="nucleotide sequence ID" value="NZ_BAHD01000017.1"/>
</dbReference>
<dbReference type="SUPFAM" id="SSF52540">
    <property type="entry name" value="P-loop containing nucleoside triphosphate hydrolases"/>
    <property type="match status" value="1"/>
</dbReference>
<evidence type="ECO:0000256" key="7">
    <source>
        <dbReference type="ARBA" id="ARBA00022806"/>
    </source>
</evidence>
<dbReference type="PANTHER" id="PTHR47963">
    <property type="entry name" value="DEAD-BOX ATP-DEPENDENT RNA HELICASE 47, MITOCHONDRIAL"/>
    <property type="match status" value="1"/>
</dbReference>
<keyword evidence="8" id="KW-0067">ATP-binding</keyword>
<dbReference type="SMART" id="SM00487">
    <property type="entry name" value="DEXDc"/>
    <property type="match status" value="1"/>
</dbReference>
<keyword evidence="7" id="KW-0347">Helicase</keyword>
<reference evidence="12 13" key="1">
    <citation type="submission" date="2012-08" db="EMBL/GenBank/DDBJ databases">
        <title>Whole genome shotgun sequence of Kineosphaera limosa NBRC 100340.</title>
        <authorList>
            <person name="Yoshida I."/>
            <person name="Isaki S."/>
            <person name="Hosoyama A."/>
            <person name="Tsuchikane K."/>
            <person name="Katsumata H."/>
            <person name="Ando Y."/>
            <person name="Ohji S."/>
            <person name="Hamada M."/>
            <person name="Tamura T."/>
            <person name="Yamazoe A."/>
            <person name="Yamazaki S."/>
            <person name="Fujita N."/>
        </authorList>
    </citation>
    <scope>NUCLEOTIDE SEQUENCE [LARGE SCALE GENOMIC DNA]</scope>
    <source>
        <strain evidence="12 13">NBRC 100340</strain>
    </source>
</reference>
<dbReference type="Pfam" id="PF22590">
    <property type="entry name" value="Cas3-like_C_2"/>
    <property type="match status" value="1"/>
</dbReference>
<evidence type="ECO:0000256" key="5">
    <source>
        <dbReference type="ARBA" id="ARBA00022741"/>
    </source>
</evidence>
<comment type="similarity">
    <text evidence="1">In the N-terminal section; belongs to the CRISPR-associated nuclease Cas3-HD family.</text>
</comment>
<accession>K6W7S7</accession>
<dbReference type="CDD" id="cd17930">
    <property type="entry name" value="DEXHc_cas3"/>
    <property type="match status" value="1"/>
</dbReference>
<dbReference type="PROSITE" id="PS51643">
    <property type="entry name" value="HD_CAS3"/>
    <property type="match status" value="1"/>
</dbReference>
<protein>
    <submittedName>
        <fullName evidence="12">Putative CRISPR-associated helicase</fullName>
    </submittedName>
</protein>
<dbReference type="InterPro" id="IPR006474">
    <property type="entry name" value="Helicase_Cas3_CRISPR-ass_core"/>
</dbReference>
<dbReference type="Gene3D" id="1.10.3210.30">
    <property type="match status" value="1"/>
</dbReference>
<sequence length="939" mass="102665">MYAPGEPWSANTAAIWGKTGDGDTWLPLWRHLEDSAAVAGLLWDRWLPGSVKALIADSLSGGCSDGRVLVSWLAGIHDIGKATPAFQIKAPQMLDPLHRLGFDLDVPRSESSKAPHGALGYVILREWLATQRSGPASIRARIALSVVVGAHHGVLPDTHTMKALQDRPDYLGGPLWREAQNEILQRMAVRTGAAERLADWLATPLSATAQAALAATVVVADWLASDETRFPYLDRITEGARWGDLRLPTPWRPGPPPRDAAELLAQRFPALAGFSPTPIQHAAVEAAWTAVRPPLIVLEAEMGSGKTEAGLAAAEVLAHRFGQGGVFVALPTMATSDAMFGRVRDWIDQLPGPGSLSMFLAHGKAGLNDAYRGLVDDQRCVGIYDEEPGPREEGERAVATVNSWTRGRRKGVLAPFVVGTIDQVLFGALRSKHLALRHVALAGKVVVIDEVHAADTYMREYLTSILTWMGAYGTPVILMSATLPSGQREQLVAAYAAGAARTHGQLPRPSEAPETLEPHGYPRTMMLDSAVREVPTEQVAGRPRAVHLEEHPDELDHLVTLLRAELIDGGCVAIVRSTVTRAQEAWVALRGAFSDTEVVLVHSRFLAVDRARRESELRDRLGRSGRRSEGTRPNRLIVVGTQVLEQSLDIDVDLMVSDVAPVDLVLQRMGRLHRHQRELEDRPPRLREPRLILVGADWATTPPEADRGSRRVYGDALLLRSVASLRAHGSLIQLPEDIPRLVDHAYDPDLPAPVGWEERWARAEAQFLSRAEEARSRANDFRLEAPFTHEGLLARSGFFRKGDPDDGNGGRNQVRDSDDSLEVVVVRRVDGAIRAMPGAALASDTVLATDQPPEPRIARALAGCTIRLPAWSTVRDPDALIRALESTSFVGWQQDCPWLAGQLTLVLDEHGHAQVADLDLAYDDERGLVVRMRPASRQW</sequence>
<dbReference type="InterPro" id="IPR014001">
    <property type="entry name" value="Helicase_ATP-bd"/>
</dbReference>
<dbReference type="GO" id="GO:0005524">
    <property type="term" value="F:ATP binding"/>
    <property type="evidence" value="ECO:0007669"/>
    <property type="project" value="UniProtKB-KW"/>
</dbReference>
<dbReference type="STRING" id="1184609.KILIM_017_00910"/>
<keyword evidence="3" id="KW-0540">Nuclease</keyword>
<dbReference type="InterPro" id="IPR001650">
    <property type="entry name" value="Helicase_C-like"/>
</dbReference>
<comment type="similarity">
    <text evidence="2">In the central section; belongs to the CRISPR-associated helicase Cas3 family.</text>
</comment>
<dbReference type="PROSITE" id="PS51192">
    <property type="entry name" value="HELICASE_ATP_BIND_1"/>
    <property type="match status" value="1"/>
</dbReference>
<dbReference type="InterPro" id="IPR006483">
    <property type="entry name" value="CRISPR-assoc_Cas3_HD"/>
</dbReference>
<dbReference type="Proteomes" id="UP000008366">
    <property type="component" value="Unassembled WGS sequence"/>
</dbReference>
<proteinExistence type="inferred from homology"/>
<feature type="domain" description="Helicase ATP-binding" evidence="10">
    <location>
        <begin position="287"/>
        <end position="491"/>
    </location>
</feature>
<dbReference type="EMBL" id="BAHD01000017">
    <property type="protein sequence ID" value="GAB95245.1"/>
    <property type="molecule type" value="Genomic_DNA"/>
</dbReference>
<dbReference type="OrthoDB" id="9810236at2"/>
<dbReference type="PANTHER" id="PTHR47963:SF9">
    <property type="entry name" value="CRISPR-ASSOCIATED ENDONUCLEASE_HELICASE CAS3"/>
    <property type="match status" value="1"/>
</dbReference>
<dbReference type="GO" id="GO:0003723">
    <property type="term" value="F:RNA binding"/>
    <property type="evidence" value="ECO:0007669"/>
    <property type="project" value="TreeGrafter"/>
</dbReference>
<evidence type="ECO:0000256" key="3">
    <source>
        <dbReference type="ARBA" id="ARBA00022722"/>
    </source>
</evidence>
<dbReference type="InterPro" id="IPR041372">
    <property type="entry name" value="Cas3_C"/>
</dbReference>
<evidence type="ECO:0000256" key="4">
    <source>
        <dbReference type="ARBA" id="ARBA00022723"/>
    </source>
</evidence>
<dbReference type="NCBIfam" id="TIGR01587">
    <property type="entry name" value="cas3_core"/>
    <property type="match status" value="1"/>
</dbReference>
<dbReference type="AlphaFoldDB" id="K6W7S7"/>
<dbReference type="InterPro" id="IPR038257">
    <property type="entry name" value="CRISPR-assoc_Cas3_HD_sf"/>
</dbReference>
<dbReference type="SMART" id="SM00490">
    <property type="entry name" value="HELICc"/>
    <property type="match status" value="1"/>
</dbReference>
<name>K6W7S7_9MICO</name>
<keyword evidence="9" id="KW-0051">Antiviral defense</keyword>
<gene>
    <name evidence="12" type="ORF">KILIM_017_00910</name>
</gene>
<feature type="domain" description="HD Cas3-type" evidence="11">
    <location>
        <begin position="21"/>
        <end position="223"/>
    </location>
</feature>
<dbReference type="CDD" id="cd09641">
    <property type="entry name" value="Cas3''_I"/>
    <property type="match status" value="1"/>
</dbReference>
<evidence type="ECO:0000256" key="9">
    <source>
        <dbReference type="ARBA" id="ARBA00023118"/>
    </source>
</evidence>
<organism evidence="12 13">
    <name type="scientific">Kineosphaera limosa NBRC 100340</name>
    <dbReference type="NCBI Taxonomy" id="1184609"/>
    <lineage>
        <taxon>Bacteria</taxon>
        <taxon>Bacillati</taxon>
        <taxon>Actinomycetota</taxon>
        <taxon>Actinomycetes</taxon>
        <taxon>Micrococcales</taxon>
        <taxon>Dermatophilaceae</taxon>
        <taxon>Kineosphaera</taxon>
    </lineage>
</organism>
<dbReference type="eggNOG" id="COG1203">
    <property type="taxonomic scope" value="Bacteria"/>
</dbReference>
<evidence type="ECO:0000313" key="12">
    <source>
        <dbReference type="EMBL" id="GAB95245.1"/>
    </source>
</evidence>
<keyword evidence="6" id="KW-0378">Hydrolase</keyword>
<dbReference type="InterPro" id="IPR027417">
    <property type="entry name" value="P-loop_NTPase"/>
</dbReference>
<evidence type="ECO:0000313" key="13">
    <source>
        <dbReference type="Proteomes" id="UP000008366"/>
    </source>
</evidence>
<dbReference type="GO" id="GO:0003724">
    <property type="term" value="F:RNA helicase activity"/>
    <property type="evidence" value="ECO:0007669"/>
    <property type="project" value="TreeGrafter"/>
</dbReference>
<dbReference type="InterPro" id="IPR054712">
    <property type="entry name" value="Cas3-like_dom"/>
</dbReference>
<dbReference type="Pfam" id="PF18395">
    <property type="entry name" value="Cas3_C"/>
    <property type="match status" value="1"/>
</dbReference>
<dbReference type="GO" id="GO:0004518">
    <property type="term" value="F:nuclease activity"/>
    <property type="evidence" value="ECO:0007669"/>
    <property type="project" value="UniProtKB-KW"/>
</dbReference>